<dbReference type="OrthoDB" id="9799211at2"/>
<dbReference type="EMBL" id="CP030032">
    <property type="protein sequence ID" value="AWV89663.1"/>
    <property type="molecule type" value="Genomic_DNA"/>
</dbReference>
<sequence length="267" mass="30741">MTQRITVFCDETGAHDCRYFGWGSIWCPSESVDELNQTLDYFCSKSNQKNELKWSHTGDGGARNEAIRWFFETPWLCFQSMWVRRSTLGQLTRKNSTFAYRKLLYAMLGARMHQFDQLPGGPREFEVRADQVDGRNPARTRKEFHLLQGVCAAQSKSERQLLIDFQRVDSRQHRGIQLADLLVGAIRSSWEGMPTGTKRAICTTISNHLGWQDLRATTDNNLKFHIWMPRDFGIKSRDPQLRALALTDRHGDPRRVFGAPSDETIGL</sequence>
<evidence type="ECO:0000313" key="1">
    <source>
        <dbReference type="EMBL" id="AWV89663.1"/>
    </source>
</evidence>
<dbReference type="KEGG" id="bsed:DN745_10060"/>
<protein>
    <submittedName>
        <fullName evidence="1">Uncharacterized protein</fullName>
    </submittedName>
</protein>
<name>A0A2Z4FL35_9DELT</name>
<reference evidence="1 2" key="1">
    <citation type="submission" date="2018-06" db="EMBL/GenBank/DDBJ databases">
        <title>Lujinxingia sediminis gen. nov. sp. nov., a new facultative anaerobic member of the class Deltaproteobacteria, and proposal of Lujinxingaceae fam. nov.</title>
        <authorList>
            <person name="Guo L.-Y."/>
            <person name="Li C.-M."/>
            <person name="Wang S."/>
            <person name="Du Z.-J."/>
        </authorList>
    </citation>
    <scope>NUCLEOTIDE SEQUENCE [LARGE SCALE GENOMIC DNA]</scope>
    <source>
        <strain evidence="1 2">FA350</strain>
    </source>
</reference>
<dbReference type="RefSeq" id="WP_111334511.1">
    <property type="nucleotide sequence ID" value="NZ_CP030032.1"/>
</dbReference>
<proteinExistence type="predicted"/>
<keyword evidence="2" id="KW-1185">Reference proteome</keyword>
<evidence type="ECO:0000313" key="2">
    <source>
        <dbReference type="Proteomes" id="UP000249799"/>
    </source>
</evidence>
<dbReference type="Proteomes" id="UP000249799">
    <property type="component" value="Chromosome"/>
</dbReference>
<gene>
    <name evidence="1" type="ORF">DN745_10060</name>
</gene>
<accession>A0A2Z4FL35</accession>
<organism evidence="1 2">
    <name type="scientific">Bradymonas sediminis</name>
    <dbReference type="NCBI Taxonomy" id="1548548"/>
    <lineage>
        <taxon>Bacteria</taxon>
        <taxon>Deltaproteobacteria</taxon>
        <taxon>Bradymonadales</taxon>
        <taxon>Bradymonadaceae</taxon>
        <taxon>Bradymonas</taxon>
    </lineage>
</organism>
<dbReference type="AlphaFoldDB" id="A0A2Z4FL35"/>
<dbReference type="Pfam" id="PF12686">
    <property type="entry name" value="DUF3800"/>
    <property type="match status" value="1"/>
</dbReference>
<dbReference type="InterPro" id="IPR024524">
    <property type="entry name" value="DUF3800"/>
</dbReference>